<dbReference type="AlphaFoldDB" id="A0A6B3LA08"/>
<evidence type="ECO:0000313" key="2">
    <source>
        <dbReference type="Proteomes" id="UP000475117"/>
    </source>
</evidence>
<reference evidence="1 2" key="1">
    <citation type="submission" date="2020-12" db="EMBL/GenBank/DDBJ databases">
        <title>Sulforoseuscoccus oceanibium gen. nov., sp. nov., a representative of the phylum Verrucomicrobia with special cytoplasmic membrane, and proposal of Sulforoseuscoccusaceae fam. nov.</title>
        <authorList>
            <person name="Xi F."/>
        </authorList>
    </citation>
    <scope>NUCLEOTIDE SEQUENCE [LARGE SCALE GENOMIC DNA]</scope>
    <source>
        <strain evidence="1 2">T37</strain>
    </source>
</reference>
<dbReference type="RefSeq" id="WP_164361634.1">
    <property type="nucleotide sequence ID" value="NZ_CP066776.1"/>
</dbReference>
<dbReference type="Proteomes" id="UP000475117">
    <property type="component" value="Chromosome"/>
</dbReference>
<organism evidence="1 2">
    <name type="scientific">Sulfuriroseicoccus oceanibius</name>
    <dbReference type="NCBI Taxonomy" id="2707525"/>
    <lineage>
        <taxon>Bacteria</taxon>
        <taxon>Pseudomonadati</taxon>
        <taxon>Verrucomicrobiota</taxon>
        <taxon>Verrucomicrobiia</taxon>
        <taxon>Verrucomicrobiales</taxon>
        <taxon>Verrucomicrobiaceae</taxon>
        <taxon>Sulfuriroseicoccus</taxon>
    </lineage>
</organism>
<dbReference type="EMBL" id="CP066776">
    <property type="protein sequence ID" value="QQL43733.1"/>
    <property type="molecule type" value="Genomic_DNA"/>
</dbReference>
<sequence length="68" mass="8032">MAQLRHYSPRIDRFLVACLYHEAKRRRVPMTRLVDELLVEALRDTDGWKSAQSDPALREKMQTRHLVG</sequence>
<dbReference type="KEGG" id="soa:G3M56_007415"/>
<evidence type="ECO:0000313" key="1">
    <source>
        <dbReference type="EMBL" id="QQL43733.1"/>
    </source>
</evidence>
<gene>
    <name evidence="1" type="ORF">G3M56_007415</name>
</gene>
<protein>
    <submittedName>
        <fullName evidence="1">Uncharacterized protein</fullName>
    </submittedName>
</protein>
<accession>A0A6B3LA08</accession>
<proteinExistence type="predicted"/>
<name>A0A6B3LA08_9BACT</name>
<keyword evidence="2" id="KW-1185">Reference proteome</keyword>